<dbReference type="Gramene" id="GBG72472">
    <property type="protein sequence ID" value="GBG72472"/>
    <property type="gene ID" value="CBR_g12047"/>
</dbReference>
<evidence type="ECO:0000313" key="5">
    <source>
        <dbReference type="Proteomes" id="UP000265515"/>
    </source>
</evidence>
<dbReference type="SMART" id="SM00369">
    <property type="entry name" value="LRR_TYP"/>
    <property type="match status" value="4"/>
</dbReference>
<feature type="compositionally biased region" description="Basic and acidic residues" evidence="3">
    <location>
        <begin position="29"/>
        <end position="39"/>
    </location>
</feature>
<dbReference type="InterPro" id="IPR032675">
    <property type="entry name" value="LRR_dom_sf"/>
</dbReference>
<sequence>MASLIAKHLESILSKSPWSSSSAKSQKTQHNDQQQHEISHPAVQPSPLPHIRFGEVGAIDKPGSGDASNMSSEALWTRTSGSTRIGMQERSRSQERIVGVGSAGLTPGSEWHPFAAVSTPQSDSPKADREGENKSNLTPSQNDGGLVRREALQPSFSSALSGEEKKNHQHPELIELCLSDNALSSFPDVVFLFPALISLCLKGCACSQLPEHLTCLQQLELGDFSKCGLLVLPPFIGQFVYLEELIVRKNNLSTLPRELAQCKNLKCLDAGYNQITSFPEFVCELSALLVLRLSNNRISTLPTNIGQLKELKELQMENNLLTTLPIELGKCVHLEILCVECNPLLAPPSGILVKGAAVLLAYLRAQLVLRSRRKMSKRNAITSLKEALMD</sequence>
<accession>A0A388KR17</accession>
<dbReference type="OrthoDB" id="1668230at2759"/>
<dbReference type="InterPro" id="IPR001611">
    <property type="entry name" value="Leu-rich_rpt"/>
</dbReference>
<keyword evidence="1" id="KW-0433">Leucine-rich repeat</keyword>
<comment type="caution">
    <text evidence="4">The sequence shown here is derived from an EMBL/GenBank/DDBJ whole genome shotgun (WGS) entry which is preliminary data.</text>
</comment>
<dbReference type="GO" id="GO:0005737">
    <property type="term" value="C:cytoplasm"/>
    <property type="evidence" value="ECO:0007669"/>
    <property type="project" value="TreeGrafter"/>
</dbReference>
<reference evidence="4 5" key="1">
    <citation type="journal article" date="2018" name="Cell">
        <title>The Chara Genome: Secondary Complexity and Implications for Plant Terrestrialization.</title>
        <authorList>
            <person name="Nishiyama T."/>
            <person name="Sakayama H."/>
            <person name="Vries J.D."/>
            <person name="Buschmann H."/>
            <person name="Saint-Marcoux D."/>
            <person name="Ullrich K.K."/>
            <person name="Haas F.B."/>
            <person name="Vanderstraeten L."/>
            <person name="Becker D."/>
            <person name="Lang D."/>
            <person name="Vosolsobe S."/>
            <person name="Rombauts S."/>
            <person name="Wilhelmsson P.K.I."/>
            <person name="Janitza P."/>
            <person name="Kern R."/>
            <person name="Heyl A."/>
            <person name="Rumpler F."/>
            <person name="Villalobos L.I.A.C."/>
            <person name="Clay J.M."/>
            <person name="Skokan R."/>
            <person name="Toyoda A."/>
            <person name="Suzuki Y."/>
            <person name="Kagoshima H."/>
            <person name="Schijlen E."/>
            <person name="Tajeshwar N."/>
            <person name="Catarino B."/>
            <person name="Hetherington A.J."/>
            <person name="Saltykova A."/>
            <person name="Bonnot C."/>
            <person name="Breuninger H."/>
            <person name="Symeonidi A."/>
            <person name="Radhakrishnan G.V."/>
            <person name="Van Nieuwerburgh F."/>
            <person name="Deforce D."/>
            <person name="Chang C."/>
            <person name="Karol K.G."/>
            <person name="Hedrich R."/>
            <person name="Ulvskov P."/>
            <person name="Glockner G."/>
            <person name="Delwiche C.F."/>
            <person name="Petrasek J."/>
            <person name="Van de Peer Y."/>
            <person name="Friml J."/>
            <person name="Beilby M."/>
            <person name="Dolan L."/>
            <person name="Kohara Y."/>
            <person name="Sugano S."/>
            <person name="Fujiyama A."/>
            <person name="Delaux P.-M."/>
            <person name="Quint M."/>
            <person name="TheiBen G."/>
            <person name="Hagemann M."/>
            <person name="Harholt J."/>
            <person name="Dunand C."/>
            <person name="Zachgo S."/>
            <person name="Langdale J."/>
            <person name="Maumus F."/>
            <person name="Straeten D.V.D."/>
            <person name="Gould S.B."/>
            <person name="Rensing S.A."/>
        </authorList>
    </citation>
    <scope>NUCLEOTIDE SEQUENCE [LARGE SCALE GENOMIC DNA]</scope>
    <source>
        <strain evidence="4 5">S276</strain>
    </source>
</reference>
<dbReference type="InterPro" id="IPR003591">
    <property type="entry name" value="Leu-rich_rpt_typical-subtyp"/>
</dbReference>
<feature type="region of interest" description="Disordered" evidence="3">
    <location>
        <begin position="13"/>
        <end position="147"/>
    </location>
</feature>
<keyword evidence="5" id="KW-1185">Reference proteome</keyword>
<organism evidence="4 5">
    <name type="scientific">Chara braunii</name>
    <name type="common">Braun's stonewort</name>
    <dbReference type="NCBI Taxonomy" id="69332"/>
    <lineage>
        <taxon>Eukaryota</taxon>
        <taxon>Viridiplantae</taxon>
        <taxon>Streptophyta</taxon>
        <taxon>Charophyceae</taxon>
        <taxon>Charales</taxon>
        <taxon>Characeae</taxon>
        <taxon>Chara</taxon>
    </lineage>
</organism>
<dbReference type="STRING" id="69332.A0A388KR17"/>
<dbReference type="SUPFAM" id="SSF52058">
    <property type="entry name" value="L domain-like"/>
    <property type="match status" value="1"/>
</dbReference>
<dbReference type="AlphaFoldDB" id="A0A388KR17"/>
<dbReference type="SMART" id="SM00364">
    <property type="entry name" value="LRR_BAC"/>
    <property type="match status" value="5"/>
</dbReference>
<dbReference type="PANTHER" id="PTHR48051">
    <property type="match status" value="1"/>
</dbReference>
<dbReference type="Proteomes" id="UP000265515">
    <property type="component" value="Unassembled WGS sequence"/>
</dbReference>
<protein>
    <submittedName>
        <fullName evidence="4">Uncharacterized protein</fullName>
    </submittedName>
</protein>
<evidence type="ECO:0000256" key="2">
    <source>
        <dbReference type="ARBA" id="ARBA00022737"/>
    </source>
</evidence>
<evidence type="ECO:0000256" key="1">
    <source>
        <dbReference type="ARBA" id="ARBA00022614"/>
    </source>
</evidence>
<proteinExistence type="predicted"/>
<keyword evidence="2" id="KW-0677">Repeat</keyword>
<feature type="compositionally biased region" description="Polar residues" evidence="3">
    <location>
        <begin position="134"/>
        <end position="143"/>
    </location>
</feature>
<name>A0A388KR17_CHABU</name>
<evidence type="ECO:0000313" key="4">
    <source>
        <dbReference type="EMBL" id="GBG72472.1"/>
    </source>
</evidence>
<dbReference type="Gene3D" id="3.80.10.10">
    <property type="entry name" value="Ribonuclease Inhibitor"/>
    <property type="match status" value="2"/>
</dbReference>
<feature type="compositionally biased region" description="Polar residues" evidence="3">
    <location>
        <begin position="66"/>
        <end position="85"/>
    </location>
</feature>
<dbReference type="PANTHER" id="PTHR48051:SF1">
    <property type="entry name" value="RAS SUPPRESSOR PROTEIN 1"/>
    <property type="match status" value="1"/>
</dbReference>
<dbReference type="Pfam" id="PF00560">
    <property type="entry name" value="LRR_1"/>
    <property type="match status" value="1"/>
</dbReference>
<gene>
    <name evidence="4" type="ORF">CBR_g12047</name>
</gene>
<evidence type="ECO:0000256" key="3">
    <source>
        <dbReference type="SAM" id="MobiDB-lite"/>
    </source>
</evidence>
<dbReference type="InterPro" id="IPR050216">
    <property type="entry name" value="LRR_domain-containing"/>
</dbReference>
<feature type="compositionally biased region" description="Low complexity" evidence="3">
    <location>
        <begin position="13"/>
        <end position="26"/>
    </location>
</feature>
<dbReference type="PROSITE" id="PS51450">
    <property type="entry name" value="LRR"/>
    <property type="match status" value="3"/>
</dbReference>
<dbReference type="EMBL" id="BFEA01000166">
    <property type="protein sequence ID" value="GBG72472.1"/>
    <property type="molecule type" value="Genomic_DNA"/>
</dbReference>